<dbReference type="AlphaFoldDB" id="A0A1A9EZH8"/>
<dbReference type="Gene3D" id="3.40.50.880">
    <property type="match status" value="1"/>
</dbReference>
<comment type="pathway">
    <text evidence="4">Amine and polyamine degradation; putrescine degradation; 4-aminobutanoate from putrescine: step 4/4.</text>
</comment>
<name>A0A1A9EZH8_9GAMM</name>
<dbReference type="SUPFAM" id="SSF52317">
    <property type="entry name" value="Class I glutamine amidotransferase-like"/>
    <property type="match status" value="1"/>
</dbReference>
<dbReference type="InterPro" id="IPR011697">
    <property type="entry name" value="Peptidase_C26"/>
</dbReference>
<evidence type="ECO:0000256" key="5">
    <source>
        <dbReference type="ARBA" id="ARBA00066788"/>
    </source>
</evidence>
<dbReference type="PANTHER" id="PTHR43235">
    <property type="entry name" value="GLUTAMINE AMIDOTRANSFERASE PB2B2.05-RELATED"/>
    <property type="match status" value="1"/>
</dbReference>
<evidence type="ECO:0000256" key="4">
    <source>
        <dbReference type="ARBA" id="ARBA00060634"/>
    </source>
</evidence>
<dbReference type="STRING" id="1821621.A8C75_11515"/>
<dbReference type="GO" id="GO:0006598">
    <property type="term" value="P:polyamine catabolic process"/>
    <property type="evidence" value="ECO:0007669"/>
    <property type="project" value="TreeGrafter"/>
</dbReference>
<evidence type="ECO:0000256" key="1">
    <source>
        <dbReference type="ARBA" id="ARBA00011083"/>
    </source>
</evidence>
<evidence type="ECO:0000256" key="3">
    <source>
        <dbReference type="ARBA" id="ARBA00055068"/>
    </source>
</evidence>
<comment type="catalytic activity">
    <reaction evidence="2">
        <text>4-(gamma-L-glutamylamino)butanoate + H2O = 4-aminobutanoate + L-glutamate</text>
        <dbReference type="Rhea" id="RHEA:19737"/>
        <dbReference type="ChEBI" id="CHEBI:15377"/>
        <dbReference type="ChEBI" id="CHEBI:29985"/>
        <dbReference type="ChEBI" id="CHEBI:58800"/>
        <dbReference type="ChEBI" id="CHEBI:59888"/>
        <dbReference type="EC" id="3.5.1.94"/>
    </reaction>
</comment>
<reference evidence="7" key="1">
    <citation type="submission" date="2016-05" db="EMBL/GenBank/DDBJ databases">
        <authorList>
            <person name="Baek K."/>
            <person name="Yang S.-J."/>
        </authorList>
    </citation>
    <scope>NUCLEOTIDE SEQUENCE [LARGE SCALE GENOMIC DNA]</scope>
    <source>
        <strain evidence="7">ST58-10</strain>
    </source>
</reference>
<dbReference type="KEGG" id="mars:A8C75_11515"/>
<evidence type="ECO:0000313" key="7">
    <source>
        <dbReference type="Proteomes" id="UP000078070"/>
    </source>
</evidence>
<keyword evidence="6" id="KW-0378">Hydrolase</keyword>
<dbReference type="InterPro" id="IPR044668">
    <property type="entry name" value="PuuD-like"/>
</dbReference>
<dbReference type="GO" id="GO:0005829">
    <property type="term" value="C:cytosol"/>
    <property type="evidence" value="ECO:0007669"/>
    <property type="project" value="TreeGrafter"/>
</dbReference>
<dbReference type="CDD" id="cd01745">
    <property type="entry name" value="GATase1_2"/>
    <property type="match status" value="1"/>
</dbReference>
<evidence type="ECO:0000313" key="6">
    <source>
        <dbReference type="EMBL" id="ANG63038.1"/>
    </source>
</evidence>
<organism evidence="6 7">
    <name type="scientific">Marinobacterium aestuarii</name>
    <dbReference type="NCBI Taxonomy" id="1821621"/>
    <lineage>
        <taxon>Bacteria</taxon>
        <taxon>Pseudomonadati</taxon>
        <taxon>Pseudomonadota</taxon>
        <taxon>Gammaproteobacteria</taxon>
        <taxon>Oceanospirillales</taxon>
        <taxon>Oceanospirillaceae</taxon>
        <taxon>Marinobacterium</taxon>
    </lineage>
</organism>
<comment type="similarity">
    <text evidence="1">Belongs to the peptidase C26 family.</text>
</comment>
<dbReference type="GO" id="GO:0033969">
    <property type="term" value="F:gamma-glutamyl-gamma-aminobutyrate hydrolase activity"/>
    <property type="evidence" value="ECO:0007669"/>
    <property type="project" value="UniProtKB-EC"/>
</dbReference>
<reference evidence="6 7" key="2">
    <citation type="journal article" date="2018" name="Int. J. Syst. Evol. Microbiol.">
        <title>Marinobacterium aestuarii sp. nov., a benzene-degrading marine bacterium isolated from estuary sediment.</title>
        <authorList>
            <person name="Bae S.S."/>
            <person name="Jung J."/>
            <person name="Chung D."/>
            <person name="Baek K."/>
        </authorList>
    </citation>
    <scope>NUCLEOTIDE SEQUENCE [LARGE SCALE GENOMIC DNA]</scope>
    <source>
        <strain evidence="6 7">ST58-10</strain>
    </source>
</reference>
<dbReference type="PANTHER" id="PTHR43235:SF1">
    <property type="entry name" value="GLUTAMINE AMIDOTRANSFERASE PB2B2.05-RELATED"/>
    <property type="match status" value="1"/>
</dbReference>
<dbReference type="OrthoDB" id="9813383at2"/>
<dbReference type="PROSITE" id="PS51273">
    <property type="entry name" value="GATASE_TYPE_1"/>
    <property type="match status" value="1"/>
</dbReference>
<gene>
    <name evidence="6" type="ORF">A8C75_11515</name>
</gene>
<proteinExistence type="inferred from homology"/>
<accession>A0A1A9EZH8</accession>
<dbReference type="EC" id="3.5.1.94" evidence="5"/>
<dbReference type="FunFam" id="3.40.50.880:FF:000030">
    <property type="entry name" value="Gamma-glutamyl-gamma-aminobutyrate hydrolase PuuD"/>
    <property type="match status" value="1"/>
</dbReference>
<keyword evidence="7" id="KW-1185">Reference proteome</keyword>
<protein>
    <recommendedName>
        <fullName evidence="5">gamma-glutamyl-gamma-aminobutyrate hydrolase</fullName>
        <ecNumber evidence="5">3.5.1.94</ecNumber>
    </recommendedName>
</protein>
<evidence type="ECO:0000256" key="2">
    <source>
        <dbReference type="ARBA" id="ARBA00052718"/>
    </source>
</evidence>
<sequence length="259" mass="28147">MTPQSASPTPRPLVGIACCTRLQGAHRFHMVGDKYIQAARSGADVSVLLLPALGEDSVDLLSQLDGILLTGSHSNVEPRHYGAAQQQEDMLTDPLRDATTLTLIRAAIEQQVPVLGICRGFQEINVALGGSLHQAVQEVAGLQDHREDKKQPLQQQYGISHPVELQPGGQLARLMSDARTQQVNSLHGQGVQRLAPGLRVEALAPDGLVEAFSLDDSNAGFLLAVQWHPEWQMAQHPFYRAIFETFGNACRARAATRNT</sequence>
<dbReference type="Pfam" id="PF07722">
    <property type="entry name" value="Peptidase_C26"/>
    <property type="match status" value="1"/>
</dbReference>
<dbReference type="RefSeq" id="WP_067382224.1">
    <property type="nucleotide sequence ID" value="NZ_CP015839.1"/>
</dbReference>
<dbReference type="Proteomes" id="UP000078070">
    <property type="component" value="Chromosome"/>
</dbReference>
<dbReference type="EMBL" id="CP015839">
    <property type="protein sequence ID" value="ANG63038.1"/>
    <property type="molecule type" value="Genomic_DNA"/>
</dbReference>
<comment type="function">
    <text evidence="3">Involved in the breakdown of putrescine via hydrolysis of the gamma-glutamyl linkage of gamma-glutamyl-gamma-aminobutyrate.</text>
</comment>
<dbReference type="InterPro" id="IPR029062">
    <property type="entry name" value="Class_I_gatase-like"/>
</dbReference>